<dbReference type="RefSeq" id="WP_341726532.1">
    <property type="nucleotide sequence ID" value="NZ_JBBWWT010000006.1"/>
</dbReference>
<name>A0ABU9J2A2_9GAMM</name>
<dbReference type="PANTHER" id="PTHR36966:SF1">
    <property type="entry name" value="REP-ASSOCIATED TYROSINE TRANSPOSASE"/>
    <property type="match status" value="1"/>
</dbReference>
<dbReference type="NCBIfam" id="NF047646">
    <property type="entry name" value="REP_Tyr_transpos"/>
    <property type="match status" value="1"/>
</dbReference>
<dbReference type="PANTHER" id="PTHR36966">
    <property type="entry name" value="REP-ASSOCIATED TYROSINE TRANSPOSASE"/>
    <property type="match status" value="1"/>
</dbReference>
<dbReference type="SUPFAM" id="SSF143422">
    <property type="entry name" value="Transposase IS200-like"/>
    <property type="match status" value="1"/>
</dbReference>
<comment type="caution">
    <text evidence="2">The sequence shown here is derived from an EMBL/GenBank/DDBJ whole genome shotgun (WGS) entry which is preliminary data.</text>
</comment>
<dbReference type="InterPro" id="IPR052715">
    <property type="entry name" value="RAYT_transposase"/>
</dbReference>
<feature type="domain" description="Transposase IS200-like" evidence="1">
    <location>
        <begin position="22"/>
        <end position="137"/>
    </location>
</feature>
<dbReference type="Proteomes" id="UP001459204">
    <property type="component" value="Unassembled WGS sequence"/>
</dbReference>
<sequence length="158" mass="17818">MATDSRMKSPGHAALRTGRVSLTGQVYLVTFTTKDRACLFADHEAACIMARAITDARLWYRSRLLAWVLMPDHWHGLVELGPMDSLSVCVQKLKSNTARVLRSKMPGFPDVWAPSFHDRALRSDENLLAAARYVIANPLRAGLTQSVRCYPYWNAVWL</sequence>
<accession>A0ABU9J2A2</accession>
<evidence type="ECO:0000313" key="3">
    <source>
        <dbReference type="Proteomes" id="UP001459204"/>
    </source>
</evidence>
<dbReference type="EMBL" id="JBBWWT010000006">
    <property type="protein sequence ID" value="MEL1265357.1"/>
    <property type="molecule type" value="Genomic_DNA"/>
</dbReference>
<gene>
    <name evidence="2" type="ORF">AAD027_13420</name>
</gene>
<dbReference type="Gene3D" id="3.30.70.1290">
    <property type="entry name" value="Transposase IS200-like"/>
    <property type="match status" value="1"/>
</dbReference>
<keyword evidence="3" id="KW-1185">Reference proteome</keyword>
<dbReference type="Pfam" id="PF01797">
    <property type="entry name" value="Y1_Tnp"/>
    <property type="match status" value="1"/>
</dbReference>
<dbReference type="SMART" id="SM01321">
    <property type="entry name" value="Y1_Tnp"/>
    <property type="match status" value="1"/>
</dbReference>
<dbReference type="InterPro" id="IPR036515">
    <property type="entry name" value="Transposase_17_sf"/>
</dbReference>
<evidence type="ECO:0000313" key="2">
    <source>
        <dbReference type="EMBL" id="MEL1265357.1"/>
    </source>
</evidence>
<evidence type="ECO:0000259" key="1">
    <source>
        <dbReference type="SMART" id="SM01321"/>
    </source>
</evidence>
<organism evidence="2 3">
    <name type="scientific">Pseudoxanthomonas putridarboris</name>
    <dbReference type="NCBI Taxonomy" id="752605"/>
    <lineage>
        <taxon>Bacteria</taxon>
        <taxon>Pseudomonadati</taxon>
        <taxon>Pseudomonadota</taxon>
        <taxon>Gammaproteobacteria</taxon>
        <taxon>Lysobacterales</taxon>
        <taxon>Lysobacteraceae</taxon>
        <taxon>Pseudoxanthomonas</taxon>
    </lineage>
</organism>
<proteinExistence type="predicted"/>
<protein>
    <submittedName>
        <fullName evidence="2">Transposase</fullName>
    </submittedName>
</protein>
<dbReference type="InterPro" id="IPR002686">
    <property type="entry name" value="Transposase_17"/>
</dbReference>
<reference evidence="2 3" key="1">
    <citation type="submission" date="2024-04" db="EMBL/GenBank/DDBJ databases">
        <title>Draft genome sequence of Pseudoxanthomonas putridarboris WD12.</title>
        <authorList>
            <person name="Oh J."/>
        </authorList>
    </citation>
    <scope>NUCLEOTIDE SEQUENCE [LARGE SCALE GENOMIC DNA]</scope>
    <source>
        <strain evidence="2 3">WD12</strain>
    </source>
</reference>